<reference evidence="9" key="1">
    <citation type="submission" date="2018-11" db="EMBL/GenBank/DDBJ databases">
        <authorList>
            <person name="Alioto T."/>
            <person name="Alioto T."/>
        </authorList>
    </citation>
    <scope>NUCLEOTIDE SEQUENCE</scope>
</reference>
<feature type="region of interest" description="Disordered" evidence="6">
    <location>
        <begin position="285"/>
        <end position="311"/>
    </location>
</feature>
<evidence type="ECO:0000256" key="3">
    <source>
        <dbReference type="ARBA" id="ARBA00022801"/>
    </source>
</evidence>
<keyword evidence="7" id="KW-0732">Signal</keyword>
<dbReference type="InterPro" id="IPR001314">
    <property type="entry name" value="Peptidase_S1A"/>
</dbReference>
<dbReference type="EMBL" id="UYJE01000066">
    <property type="protein sequence ID" value="VDH89867.1"/>
    <property type="molecule type" value="Genomic_DNA"/>
</dbReference>
<dbReference type="AlphaFoldDB" id="A0A8B6BF51"/>
<keyword evidence="2" id="KW-0645">Protease</keyword>
<dbReference type="InterPro" id="IPR009003">
    <property type="entry name" value="Peptidase_S1_PA"/>
</dbReference>
<sequence length="311" mass="35318">MFRNKQMYRVVIFSAFFVLFVFCQSTDSTPFGRQEPPPEAFPDSFQPLIVRGENAFIASHPWMVSVQFRQDENENFTHNCGGAIIDKSWVLTAAHCNSFNTERPATNIRVLAGSSYLSQMEVKIPVKKYYEHEQFDLAVTGRLINDLMLLQLQKPFKFGSTINKIDLDTDIGKNYTGELCTITGWGDTDANLGKKYPDQLQVLTMPVVTKEHCGTAWNISKTFWNKLICLQVKDKDSCEHDSGGPVVCREQLVGILTSGGNPCDGSNPSIHTRISAYLDWIKDKMNTKNDKNKKDKKQKEYGRQRKGKPEK</sequence>
<dbReference type="FunFam" id="2.40.10.10:FF:000036">
    <property type="entry name" value="Trypsin beta"/>
    <property type="match status" value="1"/>
</dbReference>
<dbReference type="Pfam" id="PF00089">
    <property type="entry name" value="Trypsin"/>
    <property type="match status" value="1"/>
</dbReference>
<dbReference type="GO" id="GO:0006508">
    <property type="term" value="P:proteolysis"/>
    <property type="evidence" value="ECO:0007669"/>
    <property type="project" value="UniProtKB-KW"/>
</dbReference>
<keyword evidence="4" id="KW-0720">Serine protease</keyword>
<evidence type="ECO:0000256" key="5">
    <source>
        <dbReference type="ARBA" id="ARBA00023157"/>
    </source>
</evidence>
<dbReference type="PANTHER" id="PTHR24276:SF91">
    <property type="entry name" value="AT26814P-RELATED"/>
    <property type="match status" value="1"/>
</dbReference>
<evidence type="ECO:0000256" key="6">
    <source>
        <dbReference type="SAM" id="MobiDB-lite"/>
    </source>
</evidence>
<dbReference type="PROSITE" id="PS50240">
    <property type="entry name" value="TRYPSIN_DOM"/>
    <property type="match status" value="1"/>
</dbReference>
<dbReference type="InterPro" id="IPR043504">
    <property type="entry name" value="Peptidase_S1_PA_chymotrypsin"/>
</dbReference>
<organism evidence="9 10">
    <name type="scientific">Mytilus galloprovincialis</name>
    <name type="common">Mediterranean mussel</name>
    <dbReference type="NCBI Taxonomy" id="29158"/>
    <lineage>
        <taxon>Eukaryota</taxon>
        <taxon>Metazoa</taxon>
        <taxon>Spiralia</taxon>
        <taxon>Lophotrochozoa</taxon>
        <taxon>Mollusca</taxon>
        <taxon>Bivalvia</taxon>
        <taxon>Autobranchia</taxon>
        <taxon>Pteriomorphia</taxon>
        <taxon>Mytilida</taxon>
        <taxon>Mytiloidea</taxon>
        <taxon>Mytilidae</taxon>
        <taxon>Mytilinae</taxon>
        <taxon>Mytilus</taxon>
    </lineage>
</organism>
<evidence type="ECO:0000256" key="2">
    <source>
        <dbReference type="ARBA" id="ARBA00022670"/>
    </source>
</evidence>
<feature type="domain" description="Peptidase S1" evidence="8">
    <location>
        <begin position="49"/>
        <end position="286"/>
    </location>
</feature>
<dbReference type="InterPro" id="IPR050430">
    <property type="entry name" value="Peptidase_S1"/>
</dbReference>
<name>A0A8B6BF51_MYTGA</name>
<comment type="similarity">
    <text evidence="1">Belongs to the peptidase S1 family.</text>
</comment>
<dbReference type="Gene3D" id="2.40.10.10">
    <property type="entry name" value="Trypsin-like serine proteases"/>
    <property type="match status" value="1"/>
</dbReference>
<comment type="caution">
    <text evidence="9">The sequence shown here is derived from an EMBL/GenBank/DDBJ whole genome shotgun (WGS) entry which is preliminary data.</text>
</comment>
<evidence type="ECO:0000256" key="1">
    <source>
        <dbReference type="ARBA" id="ARBA00007664"/>
    </source>
</evidence>
<keyword evidence="5" id="KW-1015">Disulfide bond</keyword>
<proteinExistence type="inferred from homology"/>
<evidence type="ECO:0000313" key="9">
    <source>
        <dbReference type="EMBL" id="VDH89867.1"/>
    </source>
</evidence>
<dbReference type="InterPro" id="IPR018114">
    <property type="entry name" value="TRYPSIN_HIS"/>
</dbReference>
<dbReference type="SUPFAM" id="SSF50494">
    <property type="entry name" value="Trypsin-like serine proteases"/>
    <property type="match status" value="1"/>
</dbReference>
<evidence type="ECO:0000259" key="8">
    <source>
        <dbReference type="PROSITE" id="PS50240"/>
    </source>
</evidence>
<evidence type="ECO:0000313" key="10">
    <source>
        <dbReference type="Proteomes" id="UP000596742"/>
    </source>
</evidence>
<dbReference type="OrthoDB" id="6267810at2759"/>
<dbReference type="PRINTS" id="PR00722">
    <property type="entry name" value="CHYMOTRYPSIN"/>
</dbReference>
<dbReference type="FunFam" id="2.40.10.10:FF:000068">
    <property type="entry name" value="transmembrane protease serine 2"/>
    <property type="match status" value="1"/>
</dbReference>
<keyword evidence="3" id="KW-0378">Hydrolase</keyword>
<protein>
    <recommendedName>
        <fullName evidence="8">Peptidase S1 domain-containing protein</fullName>
    </recommendedName>
</protein>
<dbReference type="PANTHER" id="PTHR24276">
    <property type="entry name" value="POLYSERASE-RELATED"/>
    <property type="match status" value="1"/>
</dbReference>
<dbReference type="GO" id="GO:0004252">
    <property type="term" value="F:serine-type endopeptidase activity"/>
    <property type="evidence" value="ECO:0007669"/>
    <property type="project" value="InterPro"/>
</dbReference>
<dbReference type="CDD" id="cd00190">
    <property type="entry name" value="Tryp_SPc"/>
    <property type="match status" value="1"/>
</dbReference>
<gene>
    <name evidence="9" type="ORF">MGAL_10B054095</name>
</gene>
<dbReference type="Proteomes" id="UP000596742">
    <property type="component" value="Unassembled WGS sequence"/>
</dbReference>
<dbReference type="SMART" id="SM00020">
    <property type="entry name" value="Tryp_SPc"/>
    <property type="match status" value="1"/>
</dbReference>
<accession>A0A8B6BF51</accession>
<feature type="signal peptide" evidence="7">
    <location>
        <begin position="1"/>
        <end position="28"/>
    </location>
</feature>
<dbReference type="InterPro" id="IPR001254">
    <property type="entry name" value="Trypsin_dom"/>
</dbReference>
<evidence type="ECO:0000256" key="4">
    <source>
        <dbReference type="ARBA" id="ARBA00022825"/>
    </source>
</evidence>
<feature type="chain" id="PRO_5032800576" description="Peptidase S1 domain-containing protein" evidence="7">
    <location>
        <begin position="29"/>
        <end position="311"/>
    </location>
</feature>
<keyword evidence="10" id="KW-1185">Reference proteome</keyword>
<dbReference type="PROSITE" id="PS00134">
    <property type="entry name" value="TRYPSIN_HIS"/>
    <property type="match status" value="1"/>
</dbReference>
<evidence type="ECO:0000256" key="7">
    <source>
        <dbReference type="SAM" id="SignalP"/>
    </source>
</evidence>